<dbReference type="InterPro" id="IPR036388">
    <property type="entry name" value="WH-like_DNA-bd_sf"/>
</dbReference>
<dbReference type="InParanoid" id="A0A263D3P9"/>
<dbReference type="Gene3D" id="1.10.10.10">
    <property type="entry name" value="Winged helix-like DNA-binding domain superfamily/Winged helix DNA-binding domain"/>
    <property type="match status" value="1"/>
</dbReference>
<dbReference type="SMART" id="SM00421">
    <property type="entry name" value="HTH_LUXR"/>
    <property type="match status" value="1"/>
</dbReference>
<dbReference type="OrthoDB" id="46486at2"/>
<dbReference type="EMBL" id="NKYE01000010">
    <property type="protein sequence ID" value="OZM71985.1"/>
    <property type="molecule type" value="Genomic_DNA"/>
</dbReference>
<dbReference type="CDD" id="cd00130">
    <property type="entry name" value="PAS"/>
    <property type="match status" value="1"/>
</dbReference>
<evidence type="ECO:0000259" key="1">
    <source>
        <dbReference type="PROSITE" id="PS50043"/>
    </source>
</evidence>
<dbReference type="InterPro" id="IPR000014">
    <property type="entry name" value="PAS"/>
</dbReference>
<dbReference type="SUPFAM" id="SSF55785">
    <property type="entry name" value="PYP-like sensor domain (PAS domain)"/>
    <property type="match status" value="2"/>
</dbReference>
<sequence>MGGSERAVVIDSDRADVGGMFVPIDVSLFEAIPGQLVQAFGEDPDYLGRVAGTLLGHSPSVIAVKDRHLHYRYANPAFHRYHGTTRAEIVGRTFTDLFPGHDEGALAAAEESVLETRAPRRFDCPLPRRIGTGHATGWVFALDPVGSASWLGLAYEDTSELVDSRVAARAAERRYEDLCRRAEVPLVAFSPVGRVVGANPAYCERSGYALDELRSLRTADLFSSSAVSAGSLPWRDLLSGKDSSFRSPARMRRSDGTLTAVHATVTYVPGADTQTPRVYCALDPVDARAPVGARPGGPLLGLVPGVRLDRTERQVIELLAEGKANTAVARRLALSRTGLDYRLAQLRRKLEAPSRAAIPSRAYALGLIEPGVWPPRVHQPPDR</sequence>
<proteinExistence type="predicted"/>
<reference evidence="3 4" key="1">
    <citation type="submission" date="2017-07" db="EMBL/GenBank/DDBJ databases">
        <title>Amycolatopsis antarcticus sp. nov., isolated from the surface of an Antarcticus brown macroalga.</title>
        <authorList>
            <person name="Wang J."/>
            <person name="Leiva S."/>
            <person name="Huang J."/>
            <person name="Huang Y."/>
        </authorList>
    </citation>
    <scope>NUCLEOTIDE SEQUENCE [LARGE SCALE GENOMIC DNA]</scope>
    <source>
        <strain evidence="3 4">AU-G6</strain>
    </source>
</reference>
<dbReference type="SMART" id="SM00091">
    <property type="entry name" value="PAS"/>
    <property type="match status" value="2"/>
</dbReference>
<dbReference type="Pfam" id="PF00196">
    <property type="entry name" value="GerE"/>
    <property type="match status" value="1"/>
</dbReference>
<evidence type="ECO:0000313" key="4">
    <source>
        <dbReference type="Proteomes" id="UP000242444"/>
    </source>
</evidence>
<feature type="domain" description="PAS" evidence="2">
    <location>
        <begin position="73"/>
        <end position="117"/>
    </location>
</feature>
<dbReference type="InterPro" id="IPR035965">
    <property type="entry name" value="PAS-like_dom_sf"/>
</dbReference>
<dbReference type="InterPro" id="IPR000792">
    <property type="entry name" value="Tscrpt_reg_LuxR_C"/>
</dbReference>
<dbReference type="Pfam" id="PF08448">
    <property type="entry name" value="PAS_4"/>
    <property type="match status" value="2"/>
</dbReference>
<dbReference type="PROSITE" id="PS50112">
    <property type="entry name" value="PAS"/>
    <property type="match status" value="1"/>
</dbReference>
<dbReference type="InterPro" id="IPR013656">
    <property type="entry name" value="PAS_4"/>
</dbReference>
<evidence type="ECO:0000259" key="2">
    <source>
        <dbReference type="PROSITE" id="PS50112"/>
    </source>
</evidence>
<dbReference type="GO" id="GO:0006355">
    <property type="term" value="P:regulation of DNA-templated transcription"/>
    <property type="evidence" value="ECO:0007669"/>
    <property type="project" value="InterPro"/>
</dbReference>
<dbReference type="PROSITE" id="PS50043">
    <property type="entry name" value="HTH_LUXR_2"/>
    <property type="match status" value="1"/>
</dbReference>
<organism evidence="3 4">
    <name type="scientific">Amycolatopsis antarctica</name>
    <dbReference type="NCBI Taxonomy" id="1854586"/>
    <lineage>
        <taxon>Bacteria</taxon>
        <taxon>Bacillati</taxon>
        <taxon>Actinomycetota</taxon>
        <taxon>Actinomycetes</taxon>
        <taxon>Pseudonocardiales</taxon>
        <taxon>Pseudonocardiaceae</taxon>
        <taxon>Amycolatopsis</taxon>
    </lineage>
</organism>
<evidence type="ECO:0000313" key="3">
    <source>
        <dbReference type="EMBL" id="OZM71985.1"/>
    </source>
</evidence>
<comment type="caution">
    <text evidence="3">The sequence shown here is derived from an EMBL/GenBank/DDBJ whole genome shotgun (WGS) entry which is preliminary data.</text>
</comment>
<gene>
    <name evidence="3" type="ORF">CFN78_17775</name>
</gene>
<accession>A0A263D3P9</accession>
<protein>
    <submittedName>
        <fullName evidence="3">Uncharacterized protein</fullName>
    </submittedName>
</protein>
<name>A0A263D3P9_9PSEU</name>
<dbReference type="GO" id="GO:0003677">
    <property type="term" value="F:DNA binding"/>
    <property type="evidence" value="ECO:0007669"/>
    <property type="project" value="InterPro"/>
</dbReference>
<dbReference type="InterPro" id="IPR016032">
    <property type="entry name" value="Sig_transdc_resp-reg_C-effctor"/>
</dbReference>
<dbReference type="SUPFAM" id="SSF46894">
    <property type="entry name" value="C-terminal effector domain of the bipartite response regulators"/>
    <property type="match status" value="1"/>
</dbReference>
<feature type="domain" description="HTH luxR-type" evidence="1">
    <location>
        <begin position="301"/>
        <end position="366"/>
    </location>
</feature>
<dbReference type="NCBIfam" id="TIGR00229">
    <property type="entry name" value="sensory_box"/>
    <property type="match status" value="2"/>
</dbReference>
<keyword evidence="4" id="KW-1185">Reference proteome</keyword>
<dbReference type="Proteomes" id="UP000242444">
    <property type="component" value="Unassembled WGS sequence"/>
</dbReference>
<dbReference type="Gene3D" id="3.30.450.20">
    <property type="entry name" value="PAS domain"/>
    <property type="match status" value="2"/>
</dbReference>
<dbReference type="AlphaFoldDB" id="A0A263D3P9"/>